<feature type="region of interest" description="Disordered" evidence="6">
    <location>
        <begin position="480"/>
        <end position="555"/>
    </location>
</feature>
<dbReference type="PRINTS" id="PR01035">
    <property type="entry name" value="TCRTETA"/>
</dbReference>
<dbReference type="InterPro" id="IPR011701">
    <property type="entry name" value="MFS"/>
</dbReference>
<dbReference type="SUPFAM" id="SSF103473">
    <property type="entry name" value="MFS general substrate transporter"/>
    <property type="match status" value="2"/>
</dbReference>
<feature type="transmembrane region" description="Helical" evidence="7">
    <location>
        <begin position="727"/>
        <end position="748"/>
    </location>
</feature>
<organism evidence="8 9">
    <name type="scientific">Marasmiellus scandens</name>
    <dbReference type="NCBI Taxonomy" id="2682957"/>
    <lineage>
        <taxon>Eukaryota</taxon>
        <taxon>Fungi</taxon>
        <taxon>Dikarya</taxon>
        <taxon>Basidiomycota</taxon>
        <taxon>Agaricomycotina</taxon>
        <taxon>Agaricomycetes</taxon>
        <taxon>Agaricomycetidae</taxon>
        <taxon>Agaricales</taxon>
        <taxon>Marasmiineae</taxon>
        <taxon>Omphalotaceae</taxon>
        <taxon>Marasmiellus</taxon>
    </lineage>
</organism>
<evidence type="ECO:0000256" key="7">
    <source>
        <dbReference type="SAM" id="Phobius"/>
    </source>
</evidence>
<dbReference type="EMBL" id="JBANRG010000004">
    <property type="protein sequence ID" value="KAK7467458.1"/>
    <property type="molecule type" value="Genomic_DNA"/>
</dbReference>
<evidence type="ECO:0000256" key="6">
    <source>
        <dbReference type="SAM" id="MobiDB-lite"/>
    </source>
</evidence>
<evidence type="ECO:0000256" key="5">
    <source>
        <dbReference type="ARBA" id="ARBA00023136"/>
    </source>
</evidence>
<evidence type="ECO:0008006" key="10">
    <source>
        <dbReference type="Google" id="ProtNLM"/>
    </source>
</evidence>
<keyword evidence="4 7" id="KW-1133">Transmembrane helix</keyword>
<dbReference type="Pfam" id="PF07690">
    <property type="entry name" value="MFS_1"/>
    <property type="match status" value="1"/>
</dbReference>
<proteinExistence type="predicted"/>
<feature type="transmembrane region" description="Helical" evidence="7">
    <location>
        <begin position="804"/>
        <end position="825"/>
    </location>
</feature>
<feature type="transmembrane region" description="Helical" evidence="7">
    <location>
        <begin position="768"/>
        <end position="792"/>
    </location>
</feature>
<dbReference type="PANTHER" id="PTHR23504:SF17">
    <property type="entry name" value="MAJOR FACILITATOR SUPERFAMILY (MFS) PROFILE DOMAIN-CONTAINING PROTEIN"/>
    <property type="match status" value="1"/>
</dbReference>
<feature type="transmembrane region" description="Helical" evidence="7">
    <location>
        <begin position="695"/>
        <end position="715"/>
    </location>
</feature>
<feature type="compositionally biased region" description="Low complexity" evidence="6">
    <location>
        <begin position="531"/>
        <end position="544"/>
    </location>
</feature>
<feature type="transmembrane region" description="Helical" evidence="7">
    <location>
        <begin position="837"/>
        <end position="856"/>
    </location>
</feature>
<feature type="transmembrane region" description="Helical" evidence="7">
    <location>
        <begin position="120"/>
        <end position="142"/>
    </location>
</feature>
<feature type="transmembrane region" description="Helical" evidence="7">
    <location>
        <begin position="154"/>
        <end position="171"/>
    </location>
</feature>
<feature type="transmembrane region" description="Helical" evidence="7">
    <location>
        <begin position="85"/>
        <end position="108"/>
    </location>
</feature>
<evidence type="ECO:0000313" key="9">
    <source>
        <dbReference type="Proteomes" id="UP001498398"/>
    </source>
</evidence>
<dbReference type="InterPro" id="IPR001958">
    <property type="entry name" value="Tet-R_TetA/multi-R_MdtG-like"/>
</dbReference>
<evidence type="ECO:0000256" key="2">
    <source>
        <dbReference type="ARBA" id="ARBA00022448"/>
    </source>
</evidence>
<feature type="region of interest" description="Disordered" evidence="6">
    <location>
        <begin position="324"/>
        <end position="369"/>
    </location>
</feature>
<evidence type="ECO:0000256" key="4">
    <source>
        <dbReference type="ARBA" id="ARBA00022989"/>
    </source>
</evidence>
<dbReference type="PANTHER" id="PTHR23504">
    <property type="entry name" value="MAJOR FACILITATOR SUPERFAMILY DOMAIN-CONTAINING PROTEIN 10"/>
    <property type="match status" value="1"/>
</dbReference>
<protein>
    <recommendedName>
        <fullName evidence="10">Major facilitator superfamily MFS-1</fullName>
    </recommendedName>
</protein>
<evidence type="ECO:0000313" key="8">
    <source>
        <dbReference type="EMBL" id="KAK7467458.1"/>
    </source>
</evidence>
<sequence>MATSDNPEDYRSPNRDSKVLSTASAMRRALGRLSYGSFTTDNWANAERRLSRTYAEEVPNIPIPSVIPQTGDTESTPLPMLSITVLSIMMLGEFLSASVCTPFVLFMVKGFGNFTTNADVSFWTGILVAVFFLTQFLTSLLWQTIADTYGRRTVLVASLLGGSVFCTTFGTSKSLGQALCLRLMQGVFAGSIGVARGSVSSFTDQTNEGRAYAILGFFWGFGGVSGSIIGGVFESPAIKWPEVFGRIELLVVYPYLLPCAMAGSVMFLGAVLACFLAPDGGSRRSNEEVEGKNITWANEGNLHTIHEHEQAPLLSKSVPIPAQERTVNDSSGTPITRSSRFQSTGVPMDRTNTITSTRSRRSAVAQASTGIPMDRTYTVTTTGSRRSAYRPRLARNATTTGAAAAVMARRRTITSMVSNGPPDDNEETVMARRSVASSTSGISFARRLVLANENTVNHIADLWVAAAMFVDQGDAYDDFDADPDEYWGSDEEEEIDEDFNDGMSPEDNYPRPSRLQMQPGNGMSPFRTPGLSSSPAPSPSRRAMPLPPRRDRQNSFNLNVNTNVLDSPSHRRFSSNYPGIYGAGTPTTSDTPRSPLLLRTDLDAPESEREGLAPIMESTVATHASPIPATLSSKTDEAQKPPIEIVEEKEPSMISQIPVLVIVQYGLLALHSTTHDQTSLCRNYYAGGLNLNAGHFAQLIALMSFAQIIYQFYLYPHLGPPRGPFSHLSMFRIGSVLFIIGYLSVIFFRKSLASPEGHGTGPLMAALAASMAVRFCGGTFGYTSISIVLNYMTPPHAIGYANGIAQSVVSLARCIGPILGGYLWSTSIDGNPEGYPFGFIVCAGICALAIFHSMLIR</sequence>
<dbReference type="Gene3D" id="1.20.1250.20">
    <property type="entry name" value="MFS general substrate transporter like domains"/>
    <property type="match status" value="2"/>
</dbReference>
<evidence type="ECO:0000256" key="1">
    <source>
        <dbReference type="ARBA" id="ARBA00004141"/>
    </source>
</evidence>
<dbReference type="Proteomes" id="UP001498398">
    <property type="component" value="Unassembled WGS sequence"/>
</dbReference>
<feature type="compositionally biased region" description="Low complexity" evidence="6">
    <location>
        <begin position="350"/>
        <end position="369"/>
    </location>
</feature>
<keyword evidence="9" id="KW-1185">Reference proteome</keyword>
<reference evidence="8 9" key="1">
    <citation type="submission" date="2024-01" db="EMBL/GenBank/DDBJ databases">
        <title>A draft genome for the cacao thread blight pathogen Marasmiellus scandens.</title>
        <authorList>
            <person name="Baruah I.K."/>
            <person name="Leung J."/>
            <person name="Bukari Y."/>
            <person name="Amoako-Attah I."/>
            <person name="Meinhardt L.W."/>
            <person name="Bailey B.A."/>
            <person name="Cohen S.P."/>
        </authorList>
    </citation>
    <scope>NUCLEOTIDE SEQUENCE [LARGE SCALE GENOMIC DNA]</scope>
    <source>
        <strain evidence="8 9">GH-19</strain>
    </source>
</reference>
<accession>A0ABR1JVV6</accession>
<feature type="transmembrane region" description="Helical" evidence="7">
    <location>
        <begin position="253"/>
        <end position="277"/>
    </location>
</feature>
<dbReference type="InterPro" id="IPR036259">
    <property type="entry name" value="MFS_trans_sf"/>
</dbReference>
<keyword evidence="5 7" id="KW-0472">Membrane</keyword>
<name>A0ABR1JVV6_9AGAR</name>
<gene>
    <name evidence="8" type="ORF">VKT23_004511</name>
</gene>
<keyword evidence="2" id="KW-0813">Transport</keyword>
<feature type="transmembrane region" description="Helical" evidence="7">
    <location>
        <begin position="211"/>
        <end position="233"/>
    </location>
</feature>
<feature type="compositionally biased region" description="Acidic residues" evidence="6">
    <location>
        <begin position="480"/>
        <end position="500"/>
    </location>
</feature>
<evidence type="ECO:0000256" key="3">
    <source>
        <dbReference type="ARBA" id="ARBA00022692"/>
    </source>
</evidence>
<comment type="subcellular location">
    <subcellularLocation>
        <location evidence="1">Membrane</location>
        <topology evidence="1">Multi-pass membrane protein</topology>
    </subcellularLocation>
</comment>
<keyword evidence="3 7" id="KW-0812">Transmembrane</keyword>
<comment type="caution">
    <text evidence="8">The sequence shown here is derived from an EMBL/GenBank/DDBJ whole genome shotgun (WGS) entry which is preliminary data.</text>
</comment>
<feature type="compositionally biased region" description="Polar residues" evidence="6">
    <location>
        <begin position="328"/>
        <end position="345"/>
    </location>
</feature>